<organism evidence="1 2">
    <name type="scientific">Bremerella volcania</name>
    <dbReference type="NCBI Taxonomy" id="2527984"/>
    <lineage>
        <taxon>Bacteria</taxon>
        <taxon>Pseudomonadati</taxon>
        <taxon>Planctomycetota</taxon>
        <taxon>Planctomycetia</taxon>
        <taxon>Pirellulales</taxon>
        <taxon>Pirellulaceae</taxon>
        <taxon>Bremerella</taxon>
    </lineage>
</organism>
<sequence>MLSTKRVLHFDTDSHGRKRIDREPKPRAIAPQGRVPRISKLMALAIHFQELLQEGVVEDQSDLARLSHVTQPRITQIMNLLLLAPEIQEEILHLPKVSEGKDPIHEKLLRPIAAEVSFLKQHETWNSIRQIYIATR</sequence>
<evidence type="ECO:0000313" key="2">
    <source>
        <dbReference type="Proteomes" id="UP000318626"/>
    </source>
</evidence>
<dbReference type="KEGG" id="bvo:Pan97_29350"/>
<evidence type="ECO:0000313" key="1">
    <source>
        <dbReference type="EMBL" id="QDU75893.1"/>
    </source>
</evidence>
<gene>
    <name evidence="1" type="ORF">Pan97_29350</name>
</gene>
<protein>
    <submittedName>
        <fullName evidence="1">Uncharacterized protein</fullName>
    </submittedName>
</protein>
<dbReference type="Proteomes" id="UP000318626">
    <property type="component" value="Chromosome"/>
</dbReference>
<reference evidence="2" key="1">
    <citation type="submission" date="2019-02" db="EMBL/GenBank/DDBJ databases">
        <title>Deep-cultivation of Planctomycetes and their phenomic and genomic characterization uncovers novel biology.</title>
        <authorList>
            <person name="Wiegand S."/>
            <person name="Jogler M."/>
            <person name="Boedeker C."/>
            <person name="Pinto D."/>
            <person name="Vollmers J."/>
            <person name="Rivas-Marin E."/>
            <person name="Kohn T."/>
            <person name="Peeters S.H."/>
            <person name="Heuer A."/>
            <person name="Rast P."/>
            <person name="Oberbeckmann S."/>
            <person name="Bunk B."/>
            <person name="Jeske O."/>
            <person name="Meyerdierks A."/>
            <person name="Storesund J.E."/>
            <person name="Kallscheuer N."/>
            <person name="Luecker S."/>
            <person name="Lage O.M."/>
            <person name="Pohl T."/>
            <person name="Merkel B.J."/>
            <person name="Hornburger P."/>
            <person name="Mueller R.-W."/>
            <person name="Bruemmer F."/>
            <person name="Labrenz M."/>
            <person name="Spormann A.M."/>
            <person name="Op den Camp H."/>
            <person name="Overmann J."/>
            <person name="Amann R."/>
            <person name="Jetten M.S.M."/>
            <person name="Mascher T."/>
            <person name="Medema M.H."/>
            <person name="Devos D.P."/>
            <person name="Kaster A.-K."/>
            <person name="Ovreas L."/>
            <person name="Rohde M."/>
            <person name="Galperin M.Y."/>
            <person name="Jogler C."/>
        </authorList>
    </citation>
    <scope>NUCLEOTIDE SEQUENCE [LARGE SCALE GENOMIC DNA]</scope>
    <source>
        <strain evidence="2">Pan97</strain>
    </source>
</reference>
<keyword evidence="2" id="KW-1185">Reference proteome</keyword>
<accession>A0A518C9I4</accession>
<dbReference type="AlphaFoldDB" id="A0A518C9I4"/>
<name>A0A518C9I4_9BACT</name>
<proteinExistence type="predicted"/>
<dbReference type="EMBL" id="CP036289">
    <property type="protein sequence ID" value="QDU75893.1"/>
    <property type="molecule type" value="Genomic_DNA"/>
</dbReference>